<dbReference type="InterPro" id="IPR036061">
    <property type="entry name" value="CheW-like_dom_sf"/>
</dbReference>
<dbReference type="GO" id="GO:0005829">
    <property type="term" value="C:cytosol"/>
    <property type="evidence" value="ECO:0007669"/>
    <property type="project" value="TreeGrafter"/>
</dbReference>
<proteinExistence type="predicted"/>
<evidence type="ECO:0000259" key="1">
    <source>
        <dbReference type="PROSITE" id="PS50851"/>
    </source>
</evidence>
<dbReference type="GO" id="GO:0006935">
    <property type="term" value="P:chemotaxis"/>
    <property type="evidence" value="ECO:0007669"/>
    <property type="project" value="InterPro"/>
</dbReference>
<dbReference type="Gene3D" id="2.40.50.180">
    <property type="entry name" value="CheA-289, Domain 4"/>
    <property type="match status" value="1"/>
</dbReference>
<dbReference type="PANTHER" id="PTHR22617">
    <property type="entry name" value="CHEMOTAXIS SENSOR HISTIDINE KINASE-RELATED"/>
    <property type="match status" value="1"/>
</dbReference>
<dbReference type="InterPro" id="IPR002545">
    <property type="entry name" value="CheW-lke_dom"/>
</dbReference>
<dbReference type="InterPro" id="IPR039315">
    <property type="entry name" value="CheW"/>
</dbReference>
<accession>A0A511HHX8</accession>
<evidence type="ECO:0000313" key="3">
    <source>
        <dbReference type="EMBL" id="SDD63665.1"/>
    </source>
</evidence>
<keyword evidence="4" id="KW-1185">Reference proteome</keyword>
<dbReference type="EMBL" id="FNAJ01000002">
    <property type="protein sequence ID" value="SDD63665.1"/>
    <property type="molecule type" value="Genomic_DNA"/>
</dbReference>
<dbReference type="Proteomes" id="UP000321224">
    <property type="component" value="Unassembled WGS sequence"/>
</dbReference>
<dbReference type="PANTHER" id="PTHR22617:SF23">
    <property type="entry name" value="CHEMOTAXIS PROTEIN CHEW"/>
    <property type="match status" value="1"/>
</dbReference>
<comment type="caution">
    <text evidence="2">The sequence shown here is derived from an EMBL/GenBank/DDBJ whole genome shotgun (WGS) entry which is preliminary data.</text>
</comment>
<dbReference type="SUPFAM" id="SSF50341">
    <property type="entry name" value="CheW-like"/>
    <property type="match status" value="1"/>
</dbReference>
<dbReference type="SMART" id="SM00260">
    <property type="entry name" value="CheW"/>
    <property type="match status" value="1"/>
</dbReference>
<name>A0A511HHX8_9BACT</name>
<reference evidence="2 5" key="2">
    <citation type="submission" date="2019-07" db="EMBL/GenBank/DDBJ databases">
        <title>Whole genome shotgun sequence of Myxococcus virescens NBRC 100334.</title>
        <authorList>
            <person name="Hosoyama A."/>
            <person name="Uohara A."/>
            <person name="Ohji S."/>
            <person name="Ichikawa N."/>
        </authorList>
    </citation>
    <scope>NUCLEOTIDE SEQUENCE [LARGE SCALE GENOMIC DNA]</scope>
    <source>
        <strain evidence="2 5">NBRC 100334</strain>
    </source>
</reference>
<dbReference type="Proteomes" id="UP000198717">
    <property type="component" value="Unassembled WGS sequence"/>
</dbReference>
<evidence type="ECO:0000313" key="5">
    <source>
        <dbReference type="Proteomes" id="UP000321224"/>
    </source>
</evidence>
<dbReference type="Gene3D" id="2.30.30.40">
    <property type="entry name" value="SH3 Domains"/>
    <property type="match status" value="1"/>
</dbReference>
<protein>
    <submittedName>
        <fullName evidence="3">CheW protein</fullName>
    </submittedName>
</protein>
<gene>
    <name evidence="2" type="ORF">MVI01_49550</name>
    <name evidence="3" type="ORF">SAMN04488504_10263</name>
</gene>
<dbReference type="PROSITE" id="PS50851">
    <property type="entry name" value="CHEW"/>
    <property type="match status" value="1"/>
</dbReference>
<dbReference type="EMBL" id="BJVY01000031">
    <property type="protein sequence ID" value="GEL73171.1"/>
    <property type="molecule type" value="Genomic_DNA"/>
</dbReference>
<evidence type="ECO:0000313" key="2">
    <source>
        <dbReference type="EMBL" id="GEL73171.1"/>
    </source>
</evidence>
<sequence>MSQDMTPAPTEVLLFTLNGQRYGLPAPDVRELVRAARLTPLPRAPAVVEGLLDLRGELLPVLDLRLRFRHPPRPLSPMDHFIVASAGDRCVVLRVDRAEGLRVLTPDEWDATPRQLPGVGYVAGAVKLKDGLVLVHDLRTFLSEAEALELEAALAAPQEPEPA</sequence>
<organism evidence="2 5">
    <name type="scientific">Myxococcus virescens</name>
    <dbReference type="NCBI Taxonomy" id="83456"/>
    <lineage>
        <taxon>Bacteria</taxon>
        <taxon>Pseudomonadati</taxon>
        <taxon>Myxococcota</taxon>
        <taxon>Myxococcia</taxon>
        <taxon>Myxococcales</taxon>
        <taxon>Cystobacterineae</taxon>
        <taxon>Myxococcaceae</taxon>
        <taxon>Myxococcus</taxon>
    </lineage>
</organism>
<feature type="domain" description="CheW-like" evidence="1">
    <location>
        <begin position="9"/>
        <end position="147"/>
    </location>
</feature>
<evidence type="ECO:0000313" key="4">
    <source>
        <dbReference type="Proteomes" id="UP000198717"/>
    </source>
</evidence>
<reference evidence="3 4" key="1">
    <citation type="submission" date="2016-10" db="EMBL/GenBank/DDBJ databases">
        <authorList>
            <person name="Varghese N."/>
            <person name="Submissions S."/>
        </authorList>
    </citation>
    <scope>NUCLEOTIDE SEQUENCE [LARGE SCALE GENOMIC DNA]</scope>
    <source>
        <strain evidence="3 4">DSM 2260</strain>
    </source>
</reference>
<dbReference type="AlphaFoldDB" id="A0A511HHX8"/>
<dbReference type="Pfam" id="PF01584">
    <property type="entry name" value="CheW"/>
    <property type="match status" value="1"/>
</dbReference>
<dbReference type="GO" id="GO:0007165">
    <property type="term" value="P:signal transduction"/>
    <property type="evidence" value="ECO:0007669"/>
    <property type="project" value="InterPro"/>
</dbReference>